<dbReference type="PANTHER" id="PTHR30154:SF34">
    <property type="entry name" value="TRANSCRIPTIONAL REGULATOR AZLB"/>
    <property type="match status" value="1"/>
</dbReference>
<dbReference type="InterPro" id="IPR019888">
    <property type="entry name" value="Tscrpt_reg_AsnC-like"/>
</dbReference>
<organism evidence="5 6">
    <name type="scientific">Streptomyces venezuelae (strain ATCC 10712 / CBS 650.69 / DSM 40230 / JCM 4526 / NBRC 13096 / PD 04745)</name>
    <dbReference type="NCBI Taxonomy" id="953739"/>
    <lineage>
        <taxon>Bacteria</taxon>
        <taxon>Bacillati</taxon>
        <taxon>Actinomycetota</taxon>
        <taxon>Actinomycetes</taxon>
        <taxon>Kitasatosporales</taxon>
        <taxon>Streptomycetaceae</taxon>
        <taxon>Streptomyces</taxon>
    </lineage>
</organism>
<dbReference type="SUPFAM" id="SSF54909">
    <property type="entry name" value="Dimeric alpha+beta barrel"/>
    <property type="match status" value="1"/>
</dbReference>
<dbReference type="SUPFAM" id="SSF46785">
    <property type="entry name" value="Winged helix' DNA-binding domain"/>
    <property type="match status" value="1"/>
</dbReference>
<dbReference type="Pfam" id="PF13404">
    <property type="entry name" value="HTH_AsnC-type"/>
    <property type="match status" value="1"/>
</dbReference>
<dbReference type="PRINTS" id="PR00033">
    <property type="entry name" value="HTHASNC"/>
</dbReference>
<dbReference type="GeneID" id="51863929"/>
<dbReference type="EMBL" id="FR845719">
    <property type="protein sequence ID" value="CCA56650.1"/>
    <property type="molecule type" value="Genomic_DNA"/>
</dbReference>
<reference evidence="5 6" key="1">
    <citation type="journal article" date="2011" name="BMC Genomics">
        <title>Genome-wide analysis of the role of GlnR in Streptomyces venezuelae provides new insights into global nitrogen regulation in actinomycetes.</title>
        <authorList>
            <person name="Pullan S.T."/>
            <person name="Bibb M.J."/>
            <person name="Merrick M."/>
        </authorList>
    </citation>
    <scope>NUCLEOTIDE SEQUENCE [LARGE SCALE GENOMIC DNA]</scope>
    <source>
        <strain evidence="5">ATCC 10712</strain>
    </source>
</reference>
<evidence type="ECO:0000256" key="2">
    <source>
        <dbReference type="ARBA" id="ARBA00023125"/>
    </source>
</evidence>
<name>F2RAG8_STRVP</name>
<dbReference type="KEGG" id="sve:SVEN_3364"/>
<keyword evidence="2" id="KW-0238">DNA-binding</keyword>
<dbReference type="STRING" id="953739.SVEN_3364"/>
<dbReference type="PANTHER" id="PTHR30154">
    <property type="entry name" value="LEUCINE-RESPONSIVE REGULATORY PROTEIN"/>
    <property type="match status" value="1"/>
</dbReference>
<dbReference type="GO" id="GO:0005829">
    <property type="term" value="C:cytosol"/>
    <property type="evidence" value="ECO:0007669"/>
    <property type="project" value="TreeGrafter"/>
</dbReference>
<dbReference type="Proteomes" id="UP000006854">
    <property type="component" value="Chromosome"/>
</dbReference>
<dbReference type="Pfam" id="PF01037">
    <property type="entry name" value="AsnC_trans_reg"/>
    <property type="match status" value="1"/>
</dbReference>
<dbReference type="Gene3D" id="3.30.70.920">
    <property type="match status" value="2"/>
</dbReference>
<evidence type="ECO:0000256" key="1">
    <source>
        <dbReference type="ARBA" id="ARBA00023015"/>
    </source>
</evidence>
<dbReference type="GO" id="GO:0043565">
    <property type="term" value="F:sequence-specific DNA binding"/>
    <property type="evidence" value="ECO:0007669"/>
    <property type="project" value="InterPro"/>
</dbReference>
<dbReference type="InterPro" id="IPR000485">
    <property type="entry name" value="AsnC-type_HTH_dom"/>
</dbReference>
<keyword evidence="6" id="KW-1185">Reference proteome</keyword>
<dbReference type="OrthoDB" id="4050641at2"/>
<dbReference type="SMART" id="SM00344">
    <property type="entry name" value="HTH_ASNC"/>
    <property type="match status" value="1"/>
</dbReference>
<dbReference type="GO" id="GO:0043200">
    <property type="term" value="P:response to amino acid"/>
    <property type="evidence" value="ECO:0007669"/>
    <property type="project" value="TreeGrafter"/>
</dbReference>
<dbReference type="HOGENOM" id="CLU_044190_1_0_11"/>
<dbReference type="RefSeq" id="WP_015034565.1">
    <property type="nucleotide sequence ID" value="NC_018750.1"/>
</dbReference>
<dbReference type="PROSITE" id="PS50956">
    <property type="entry name" value="HTH_ASNC_2"/>
    <property type="match status" value="1"/>
</dbReference>
<sequence length="353" mass="38121">MSTGDSVLGEADLSLIHALQMAPRASWTQLSSVLGATPDTLARRWDHLTAGGYAWSSLLAARHGADAMLYAWVELECVAGAAETTAVEVSGDACTLGVHQVTGDADLVLLVVCPDLYALDDYLARRIRRLSGVIRSRTQVVTRLHNRPYRSRIEQLTPSQIQLLRGITHGDGRARTPAREQARERAARGRAQLTELDHRIVAELAGDARRSAAELARQCGTSESTVRRRLDALSAGGALHHHCLPAPRFSGRPVWAMVTTDVPPLDVPATVAALARLRQTRLVTSVTGPHNLSLALWLRTVDELHEVTASLVRAAPALRIAGTALSLRTHKIGAQVLGPDGRRLHHVRPATPA</sequence>
<feature type="domain" description="HTH asnC-type" evidence="4">
    <location>
        <begin position="193"/>
        <end position="233"/>
    </location>
</feature>
<keyword evidence="1" id="KW-0805">Transcription regulation</keyword>
<dbReference type="InterPro" id="IPR011008">
    <property type="entry name" value="Dimeric_a/b-barrel"/>
</dbReference>
<dbReference type="AlphaFoldDB" id="F2RAG8"/>
<dbReference type="InterPro" id="IPR019887">
    <property type="entry name" value="Tscrpt_reg_AsnC/Lrp_C"/>
</dbReference>
<dbReference type="InterPro" id="IPR036388">
    <property type="entry name" value="WH-like_DNA-bd_sf"/>
</dbReference>
<proteinExistence type="predicted"/>
<evidence type="ECO:0000256" key="3">
    <source>
        <dbReference type="ARBA" id="ARBA00023163"/>
    </source>
</evidence>
<accession>F2RAG8</accession>
<keyword evidence="3" id="KW-0804">Transcription</keyword>
<dbReference type="Gene3D" id="1.10.10.10">
    <property type="entry name" value="Winged helix-like DNA-binding domain superfamily/Winged helix DNA-binding domain"/>
    <property type="match status" value="2"/>
</dbReference>
<dbReference type="PATRIC" id="fig|953739.5.peg.5590"/>
<protein>
    <submittedName>
        <fullName evidence="5">Transcriptional regulator, AsnC family</fullName>
    </submittedName>
</protein>
<evidence type="ECO:0000259" key="4">
    <source>
        <dbReference type="PROSITE" id="PS50956"/>
    </source>
</evidence>
<dbReference type="eggNOG" id="COG1522">
    <property type="taxonomic scope" value="Bacteria"/>
</dbReference>
<dbReference type="InterPro" id="IPR036390">
    <property type="entry name" value="WH_DNA-bd_sf"/>
</dbReference>
<gene>
    <name evidence="5" type="ordered locus">SVEN_3364</name>
</gene>
<evidence type="ECO:0000313" key="5">
    <source>
        <dbReference type="EMBL" id="CCA56650.1"/>
    </source>
</evidence>
<evidence type="ECO:0000313" key="6">
    <source>
        <dbReference type="Proteomes" id="UP000006854"/>
    </source>
</evidence>